<accession>A0AAW0Q649</accession>
<sequence length="143" mass="16613">MKQNGRRRRSPRPASPRQATSGSAHSHHTQTLQKALYPVIHGRWDYLKSPSEEKERIQRVAREKGRLEFRGKQLLIFPDYSADLARRRAAFSEVKATLRKQEGVRYGLLYPARLRVSVDGETKVFDTPKSVKDFIDFRFGKDE</sequence>
<dbReference type="InterPro" id="IPR004244">
    <property type="entry name" value="Transposase_22"/>
</dbReference>
<feature type="region of interest" description="Disordered" evidence="1">
    <location>
        <begin position="1"/>
        <end position="32"/>
    </location>
</feature>
<reference evidence="3" key="1">
    <citation type="submission" date="2024-04" db="EMBL/GenBank/DDBJ databases">
        <title>Salinicola lusitanus LLJ914,a marine bacterium isolated from the Okinawa Trough.</title>
        <authorList>
            <person name="Li J."/>
        </authorList>
    </citation>
    <scope>NUCLEOTIDE SEQUENCE [LARGE SCALE GENOMIC DNA]</scope>
</reference>
<proteinExistence type="predicted"/>
<dbReference type="Proteomes" id="UP001460270">
    <property type="component" value="Unassembled WGS sequence"/>
</dbReference>
<dbReference type="AlphaFoldDB" id="A0AAW0Q649"/>
<keyword evidence="3" id="KW-1185">Reference proteome</keyword>
<comment type="caution">
    <text evidence="2">The sequence shown here is derived from an EMBL/GenBank/DDBJ whole genome shotgun (WGS) entry which is preliminary data.</text>
</comment>
<dbReference type="Gene3D" id="3.30.250.20">
    <property type="entry name" value="L1 transposable element, C-terminal domain"/>
    <property type="match status" value="1"/>
</dbReference>
<name>A0AAW0Q649_9GOBI</name>
<dbReference type="PANTHER" id="PTHR11505">
    <property type="entry name" value="L1 TRANSPOSABLE ELEMENT-RELATED"/>
    <property type="match status" value="1"/>
</dbReference>
<evidence type="ECO:0000313" key="3">
    <source>
        <dbReference type="Proteomes" id="UP001460270"/>
    </source>
</evidence>
<organism evidence="2 3">
    <name type="scientific">Mugilogobius chulae</name>
    <name type="common">yellowstripe goby</name>
    <dbReference type="NCBI Taxonomy" id="88201"/>
    <lineage>
        <taxon>Eukaryota</taxon>
        <taxon>Metazoa</taxon>
        <taxon>Chordata</taxon>
        <taxon>Craniata</taxon>
        <taxon>Vertebrata</taxon>
        <taxon>Euteleostomi</taxon>
        <taxon>Actinopterygii</taxon>
        <taxon>Neopterygii</taxon>
        <taxon>Teleostei</taxon>
        <taxon>Neoteleostei</taxon>
        <taxon>Acanthomorphata</taxon>
        <taxon>Gobiaria</taxon>
        <taxon>Gobiiformes</taxon>
        <taxon>Gobioidei</taxon>
        <taxon>Gobiidae</taxon>
        <taxon>Gobionellinae</taxon>
        <taxon>Mugilogobius</taxon>
    </lineage>
</organism>
<evidence type="ECO:0000256" key="1">
    <source>
        <dbReference type="SAM" id="MobiDB-lite"/>
    </source>
</evidence>
<evidence type="ECO:0000313" key="2">
    <source>
        <dbReference type="EMBL" id="KAK7939614.1"/>
    </source>
</evidence>
<feature type="compositionally biased region" description="Basic residues" evidence="1">
    <location>
        <begin position="1"/>
        <end position="11"/>
    </location>
</feature>
<protein>
    <submittedName>
        <fullName evidence="2">Uncharacterized protein</fullName>
    </submittedName>
</protein>
<dbReference type="InterPro" id="IPR042566">
    <property type="entry name" value="L1_C"/>
</dbReference>
<feature type="compositionally biased region" description="Polar residues" evidence="1">
    <location>
        <begin position="18"/>
        <end position="32"/>
    </location>
</feature>
<dbReference type="EMBL" id="JBBPFD010000002">
    <property type="protein sequence ID" value="KAK7939614.1"/>
    <property type="molecule type" value="Genomic_DNA"/>
</dbReference>
<gene>
    <name evidence="2" type="ORF">WMY93_002940</name>
</gene>